<name>A0A1E5HFP8_9ENTE</name>
<organism evidence="2 3">
    <name type="scientific">Enterococcus ureilyticus</name>
    <dbReference type="NCBI Taxonomy" id="1131292"/>
    <lineage>
        <taxon>Bacteria</taxon>
        <taxon>Bacillati</taxon>
        <taxon>Bacillota</taxon>
        <taxon>Bacilli</taxon>
        <taxon>Lactobacillales</taxon>
        <taxon>Enterococcaceae</taxon>
        <taxon>Enterococcus</taxon>
    </lineage>
</organism>
<dbReference type="Proteomes" id="UP000094469">
    <property type="component" value="Unassembled WGS sequence"/>
</dbReference>
<keyword evidence="1" id="KW-0472">Membrane</keyword>
<comment type="caution">
    <text evidence="2">The sequence shown here is derived from an EMBL/GenBank/DDBJ whole genome shotgun (WGS) entry which is preliminary data.</text>
</comment>
<keyword evidence="1" id="KW-1133">Transmembrane helix</keyword>
<evidence type="ECO:0008006" key="4">
    <source>
        <dbReference type="Google" id="ProtNLM"/>
    </source>
</evidence>
<keyword evidence="1" id="KW-0812">Transmembrane</keyword>
<dbReference type="RefSeq" id="WP_069638959.1">
    <property type="nucleotide sequence ID" value="NZ_JAFBEZ010000011.1"/>
</dbReference>
<evidence type="ECO:0000313" key="3">
    <source>
        <dbReference type="Proteomes" id="UP000094469"/>
    </source>
</evidence>
<dbReference type="AlphaFoldDB" id="A0A1E5HFP8"/>
<dbReference type="EMBL" id="MIKC01000002">
    <property type="protein sequence ID" value="OEG23761.1"/>
    <property type="molecule type" value="Genomic_DNA"/>
</dbReference>
<keyword evidence="3" id="KW-1185">Reference proteome</keyword>
<evidence type="ECO:0000313" key="2">
    <source>
        <dbReference type="EMBL" id="OEG23761.1"/>
    </source>
</evidence>
<dbReference type="OrthoDB" id="2171190at2"/>
<protein>
    <recommendedName>
        <fullName evidence="4">DUF5057 domain-containing protein</fullName>
    </recommendedName>
</protein>
<accession>A0A1E5HFP8</accession>
<gene>
    <name evidence="2" type="ORF">BCR24_10640</name>
</gene>
<sequence length="846" mass="95829">MKIRGRKKKIKKNSKWLLLLIIALIVGGYFFLNDKLKASTVVNNGDFRLTAENKWSYKDKKNYASLEWDKVTGLNQSGYRLYQSEDGTTWSNRSLNYGKSIKVLNIYPEQPKSDTLKDWMSSLNLEATDGSDLIQVTSTKISDYNANPNAYLKNSSGEYQYDVLMFGSWDNNNRQDLNTNSKNETQAYIDSGRGVLFGHDTTNHPMFASFNKLLGLTNINPAGAPADIRTGGSEIKVTNDGYLMKYPFELANGQNLTIPPAHNNLLASKSIGTNWIMFREPYTVFNTTLWEDSNWTMGWYLKTNNNVGLIQTGHSNGASTMDERKIIANTLYNLAQVSSENFANDQTVRDDKAPNIPKVSIRSGKNNNSLSIKADSLDNGKEYQWYVEANTKNSGVKKSDVVKEVIISNIAGYFYEINNLQTSNLAKQVETYKDSYGRIDPDKFDHYVAPDDDSLNYETRSTFTITENNNSGKYLHVLAVDRSNNISQVSSQKIKDIPQDIDFKVERTKNETRLIELNIDSSLDNLIEEVEIRIPKNTEIKDFTSLILPTNWIALENSETADYKSFSFMTKGKNDLITLTKFINDLRFSINTPVNQKGEIQIMLHEIPQSTTQVNEVTKVSWTAEVPQKISLKAYSETGEPLPAGDLLLDQQITISKKESITPKSVEFYDFIKLVGIGGNQISPLQWIVTDEFQEGRLIYRSRKLTIHSRQVVTNPNDQVVLPKKGFGVLGSQTALGQMKEEFPLTMSSSIDNEANFDTYIIRYQISQPIYTFVPKVPMNYGLLGYVLTTKEAPHLPSNSTKIPVKIDASANPEFWLTTYIEPVTEKPTFYHWEYKENKLGAIKVE</sequence>
<proteinExistence type="predicted"/>
<reference evidence="3" key="1">
    <citation type="submission" date="2016-09" db="EMBL/GenBank/DDBJ databases">
        <authorList>
            <person name="Gulvik C.A."/>
        </authorList>
    </citation>
    <scope>NUCLEOTIDE SEQUENCE [LARGE SCALE GENOMIC DNA]</scope>
    <source>
        <strain evidence="3">LMG 26676</strain>
    </source>
</reference>
<dbReference type="STRING" id="1131292.BCR24_10640"/>
<feature type="transmembrane region" description="Helical" evidence="1">
    <location>
        <begin position="16"/>
        <end position="32"/>
    </location>
</feature>
<evidence type="ECO:0000256" key="1">
    <source>
        <dbReference type="SAM" id="Phobius"/>
    </source>
</evidence>